<name>A0AAV3ZXE7_9GAST</name>
<reference evidence="2 3" key="1">
    <citation type="journal article" date="2021" name="Elife">
        <title>Chloroplast acquisition without the gene transfer in kleptoplastic sea slugs, Plakobranchus ocellatus.</title>
        <authorList>
            <person name="Maeda T."/>
            <person name="Takahashi S."/>
            <person name="Yoshida T."/>
            <person name="Shimamura S."/>
            <person name="Takaki Y."/>
            <person name="Nagai Y."/>
            <person name="Toyoda A."/>
            <person name="Suzuki Y."/>
            <person name="Arimoto A."/>
            <person name="Ishii H."/>
            <person name="Satoh N."/>
            <person name="Nishiyama T."/>
            <person name="Hasebe M."/>
            <person name="Maruyama T."/>
            <person name="Minagawa J."/>
            <person name="Obokata J."/>
            <person name="Shigenobu S."/>
        </authorList>
    </citation>
    <scope>NUCLEOTIDE SEQUENCE [LARGE SCALE GENOMIC DNA]</scope>
</reference>
<organism evidence="2 3">
    <name type="scientific">Plakobranchus ocellatus</name>
    <dbReference type="NCBI Taxonomy" id="259542"/>
    <lineage>
        <taxon>Eukaryota</taxon>
        <taxon>Metazoa</taxon>
        <taxon>Spiralia</taxon>
        <taxon>Lophotrochozoa</taxon>
        <taxon>Mollusca</taxon>
        <taxon>Gastropoda</taxon>
        <taxon>Heterobranchia</taxon>
        <taxon>Euthyneura</taxon>
        <taxon>Panpulmonata</taxon>
        <taxon>Sacoglossa</taxon>
        <taxon>Placobranchoidea</taxon>
        <taxon>Plakobranchidae</taxon>
        <taxon>Plakobranchus</taxon>
    </lineage>
</organism>
<keyword evidence="3" id="KW-1185">Reference proteome</keyword>
<feature type="compositionally biased region" description="Basic and acidic residues" evidence="1">
    <location>
        <begin position="18"/>
        <end position="39"/>
    </location>
</feature>
<comment type="caution">
    <text evidence="2">The sequence shown here is derived from an EMBL/GenBank/DDBJ whole genome shotgun (WGS) entry which is preliminary data.</text>
</comment>
<accession>A0AAV3ZXE7</accession>
<feature type="region of interest" description="Disordered" evidence="1">
    <location>
        <begin position="9"/>
        <end position="95"/>
    </location>
</feature>
<proteinExistence type="predicted"/>
<dbReference type="Proteomes" id="UP000735302">
    <property type="component" value="Unassembled WGS sequence"/>
</dbReference>
<sequence length="132" mass="14623">MASVAYNFMTVDPNAHNRRYEDNSTNDPRDNRPLPDPIREYSSSAARGSIADHPNRRQSSVVVDMAGGGDPMASMKRRRGRKKSSVAVKEVKDNKRLPNNRTSLAALLSVEHAKYFASNNVAVCCRLYGAEV</sequence>
<feature type="compositionally biased region" description="Basic residues" evidence="1">
    <location>
        <begin position="75"/>
        <end position="84"/>
    </location>
</feature>
<protein>
    <submittedName>
        <fullName evidence="2">Uncharacterized protein</fullName>
    </submittedName>
</protein>
<dbReference type="AlphaFoldDB" id="A0AAV3ZXE7"/>
<evidence type="ECO:0000256" key="1">
    <source>
        <dbReference type="SAM" id="MobiDB-lite"/>
    </source>
</evidence>
<evidence type="ECO:0000313" key="3">
    <source>
        <dbReference type="Proteomes" id="UP000735302"/>
    </source>
</evidence>
<dbReference type="EMBL" id="BLXT01003024">
    <property type="protein sequence ID" value="GFN99988.1"/>
    <property type="molecule type" value="Genomic_DNA"/>
</dbReference>
<gene>
    <name evidence="2" type="ORF">PoB_002649400</name>
</gene>
<evidence type="ECO:0000313" key="2">
    <source>
        <dbReference type="EMBL" id="GFN99988.1"/>
    </source>
</evidence>